<feature type="transmembrane region" description="Helical" evidence="6">
    <location>
        <begin position="161"/>
        <end position="180"/>
    </location>
</feature>
<dbReference type="PANTHER" id="PTHR10010:SF46">
    <property type="entry name" value="SODIUM-DEPENDENT PHOSPHATE TRANSPORT PROTEIN 2B"/>
    <property type="match status" value="1"/>
</dbReference>
<keyword evidence="8" id="KW-1185">Reference proteome</keyword>
<comment type="subcellular location">
    <subcellularLocation>
        <location evidence="1">Cell membrane</location>
        <topology evidence="1">Multi-pass membrane protein</topology>
    </subcellularLocation>
</comment>
<dbReference type="Pfam" id="PF02690">
    <property type="entry name" value="Na_Pi_cotrans"/>
    <property type="match status" value="2"/>
</dbReference>
<keyword evidence="5 6" id="KW-0472">Membrane</keyword>
<evidence type="ECO:0000256" key="5">
    <source>
        <dbReference type="ARBA" id="ARBA00023136"/>
    </source>
</evidence>
<accession>A0ABX1QN11</accession>
<evidence type="ECO:0000256" key="4">
    <source>
        <dbReference type="ARBA" id="ARBA00022989"/>
    </source>
</evidence>
<feature type="transmembrane region" description="Helical" evidence="6">
    <location>
        <begin position="200"/>
        <end position="218"/>
    </location>
</feature>
<gene>
    <name evidence="7" type="ORF">GV368_08305</name>
</gene>
<evidence type="ECO:0000256" key="6">
    <source>
        <dbReference type="SAM" id="Phobius"/>
    </source>
</evidence>
<keyword evidence="2" id="KW-1003">Cell membrane</keyword>
<reference evidence="7 8" key="1">
    <citation type="journal article" date="2020" name="Curr. Microbiol.">
        <title>Tepidiphilus baoligensis sp. nov., a Novel Bacterium of the Family Hydrogenophilaceae Isolated from an Oil Reservoir.</title>
        <authorList>
            <person name="Zhang X."/>
            <person name="Wang G."/>
            <person name="Ma X."/>
            <person name="Yu J."/>
            <person name="You J."/>
            <person name="Xue Y."/>
            <person name="Ma Y."/>
        </authorList>
    </citation>
    <scope>NUCLEOTIDE SEQUENCE [LARGE SCALE GENOMIC DNA]</scope>
    <source>
        <strain evidence="7 8">B18-69</strain>
    </source>
</reference>
<protein>
    <submittedName>
        <fullName evidence="7">Na/Pi cotransporter family protein</fullName>
    </submittedName>
</protein>
<proteinExistence type="predicted"/>
<feature type="transmembrane region" description="Helical" evidence="6">
    <location>
        <begin position="276"/>
        <end position="300"/>
    </location>
</feature>
<keyword evidence="4 6" id="KW-1133">Transmembrane helix</keyword>
<organism evidence="7 8">
    <name type="scientific">Tepidiphilus baoligensis</name>
    <dbReference type="NCBI Taxonomy" id="2698687"/>
    <lineage>
        <taxon>Bacteria</taxon>
        <taxon>Pseudomonadati</taxon>
        <taxon>Pseudomonadota</taxon>
        <taxon>Hydrogenophilia</taxon>
        <taxon>Hydrogenophilales</taxon>
        <taxon>Hydrogenophilaceae</taxon>
        <taxon>Tepidiphilus</taxon>
    </lineage>
</organism>
<feature type="transmembrane region" description="Helical" evidence="6">
    <location>
        <begin position="245"/>
        <end position="264"/>
    </location>
</feature>
<evidence type="ECO:0000256" key="1">
    <source>
        <dbReference type="ARBA" id="ARBA00004651"/>
    </source>
</evidence>
<evidence type="ECO:0000256" key="2">
    <source>
        <dbReference type="ARBA" id="ARBA00022475"/>
    </source>
</evidence>
<feature type="transmembrane region" description="Helical" evidence="6">
    <location>
        <begin position="74"/>
        <end position="96"/>
    </location>
</feature>
<dbReference type="PANTHER" id="PTHR10010">
    <property type="entry name" value="SOLUTE CARRIER FAMILY 34 SODIUM PHOSPHATE , MEMBER 2-RELATED"/>
    <property type="match status" value="1"/>
</dbReference>
<evidence type="ECO:0000313" key="8">
    <source>
        <dbReference type="Proteomes" id="UP000669605"/>
    </source>
</evidence>
<dbReference type="RefSeq" id="WP_169116188.1">
    <property type="nucleotide sequence ID" value="NZ_JAAAUB010000011.1"/>
</dbReference>
<sequence length="588" mass="63644">MTPIALWPAWARNLPRLLLLGLLGWWLMSSATANEIAAGLALFLLGLRSLEDGVKALAGSTLDTLIRTSTRSTFGGLAFGFFATAAVQSSSIVSLLTMSFVSARMVTLGGGLAIIVGANLGTTTGTWIFATLGTSLDLARYALPFVTLGMVLRFSRERPFWAAGHVLIGLGLILFGIHYLKIGFELFQHQFDLSAYALPGYQGVLAYTVVGTLITLVMQSSHATMLLTVAALASGQIGFDNALAIAIGTNIGTTVTALLGSIGADLDAKRLALGHVLFNVFTALLALAAFPLFLAGTLLGSRLIGLPQDDPLLQLAFFHTFFNLVGVCLLLPNLSRFLRLLQTLVPETAQTLTAPKYLSPAQLTTPEIALESLRKETWRLFDRAIDLIALVMQVDPKAMRAGENPHELDRPPARIHTLDIDGLYRSRIKPLSGLIVDFAARIAATPEVATKMQRILQASAAIQEAVKDTKHLQKNLVRCLTHSNPIIRRQYLRYRRHLVETLYAIANLPREQGSDGSAAELTMVTHTALAQLDPLANGLLEEWLKNGEISPEEATSMMNDTAYVRRITENLLTAARALGEATQPPHTP</sequence>
<feature type="transmembrane region" description="Helical" evidence="6">
    <location>
        <begin position="108"/>
        <end position="132"/>
    </location>
</feature>
<evidence type="ECO:0000256" key="3">
    <source>
        <dbReference type="ARBA" id="ARBA00022692"/>
    </source>
</evidence>
<dbReference type="NCBIfam" id="NF037997">
    <property type="entry name" value="Na_Pi_symport"/>
    <property type="match status" value="1"/>
</dbReference>
<evidence type="ECO:0000313" key="7">
    <source>
        <dbReference type="EMBL" id="NMH17097.1"/>
    </source>
</evidence>
<dbReference type="Proteomes" id="UP000669605">
    <property type="component" value="Unassembled WGS sequence"/>
</dbReference>
<feature type="transmembrane region" description="Helical" evidence="6">
    <location>
        <begin position="312"/>
        <end position="331"/>
    </location>
</feature>
<dbReference type="InterPro" id="IPR003841">
    <property type="entry name" value="Na/Pi_transpt"/>
</dbReference>
<comment type="caution">
    <text evidence="7">The sequence shown here is derived from an EMBL/GenBank/DDBJ whole genome shotgun (WGS) entry which is preliminary data.</text>
</comment>
<name>A0ABX1QN11_9PROT</name>
<keyword evidence="3 6" id="KW-0812">Transmembrane</keyword>
<dbReference type="EMBL" id="JAAAUB010000011">
    <property type="protein sequence ID" value="NMH17097.1"/>
    <property type="molecule type" value="Genomic_DNA"/>
</dbReference>